<dbReference type="RefSeq" id="XP_025019077.1">
    <property type="nucleotide sequence ID" value="XM_025163309.1"/>
</dbReference>
<dbReference type="GeneID" id="112540063"/>
<dbReference type="KEGG" id="pbi:112540063"/>
<keyword evidence="3" id="KW-1185">Reference proteome</keyword>
<feature type="domain" description="BTB" evidence="2">
    <location>
        <begin position="43"/>
        <end position="111"/>
    </location>
</feature>
<protein>
    <submittedName>
        <fullName evidence="4">BTB/POZ domain-containing protein 18</fullName>
    </submittedName>
</protein>
<dbReference type="Pfam" id="PF00651">
    <property type="entry name" value="BTB"/>
    <property type="match status" value="1"/>
</dbReference>
<dbReference type="SUPFAM" id="SSF54695">
    <property type="entry name" value="POZ domain"/>
    <property type="match status" value="1"/>
</dbReference>
<dbReference type="PANTHER" id="PTHR47639:SF1">
    <property type="entry name" value="BTB_POZ DOMAIN-CONTAINING PROTEIN 18"/>
    <property type="match status" value="1"/>
</dbReference>
<dbReference type="GO" id="GO:0032968">
    <property type="term" value="P:positive regulation of transcription elongation by RNA polymerase II"/>
    <property type="evidence" value="ECO:0007669"/>
    <property type="project" value="InterPro"/>
</dbReference>
<dbReference type="CTD" id="643376"/>
<feature type="region of interest" description="Disordered" evidence="1">
    <location>
        <begin position="309"/>
        <end position="334"/>
    </location>
</feature>
<dbReference type="OrthoDB" id="1925334at2759"/>
<organism evidence="3 4">
    <name type="scientific">Python bivittatus</name>
    <name type="common">Burmese python</name>
    <name type="synonym">Python molurus bivittatus</name>
    <dbReference type="NCBI Taxonomy" id="176946"/>
    <lineage>
        <taxon>Eukaryota</taxon>
        <taxon>Metazoa</taxon>
        <taxon>Chordata</taxon>
        <taxon>Craniata</taxon>
        <taxon>Vertebrata</taxon>
        <taxon>Euteleostomi</taxon>
        <taxon>Lepidosauria</taxon>
        <taxon>Squamata</taxon>
        <taxon>Bifurcata</taxon>
        <taxon>Unidentata</taxon>
        <taxon>Episquamata</taxon>
        <taxon>Toxicofera</taxon>
        <taxon>Serpentes</taxon>
        <taxon>Henophidia</taxon>
        <taxon>Pythonidae</taxon>
        <taxon>Python</taxon>
    </lineage>
</organism>
<dbReference type="InterPro" id="IPR000210">
    <property type="entry name" value="BTB/POZ_dom"/>
</dbReference>
<evidence type="ECO:0000313" key="3">
    <source>
        <dbReference type="Proteomes" id="UP000695026"/>
    </source>
</evidence>
<feature type="compositionally biased region" description="Basic and acidic residues" evidence="1">
    <location>
        <begin position="324"/>
        <end position="334"/>
    </location>
</feature>
<feature type="region of interest" description="Disordered" evidence="1">
    <location>
        <begin position="348"/>
        <end position="370"/>
    </location>
</feature>
<gene>
    <name evidence="4" type="primary">BTBD18</name>
</gene>
<dbReference type="PANTHER" id="PTHR47639">
    <property type="entry name" value="BTB/POZ DOMAIN-CONTAINING PROTEIN 18"/>
    <property type="match status" value="1"/>
</dbReference>
<name>A0A9F5IHK2_PYTBI</name>
<dbReference type="Proteomes" id="UP000695026">
    <property type="component" value="Unplaced"/>
</dbReference>
<dbReference type="PROSITE" id="PS50097">
    <property type="entry name" value="BTB"/>
    <property type="match status" value="1"/>
</dbReference>
<accession>A0A9F5IHK2</accession>
<reference evidence="4" key="1">
    <citation type="submission" date="2025-08" db="UniProtKB">
        <authorList>
            <consortium name="RefSeq"/>
        </authorList>
    </citation>
    <scope>IDENTIFICATION</scope>
    <source>
        <tissue evidence="4">Liver</tissue>
    </source>
</reference>
<evidence type="ECO:0000259" key="2">
    <source>
        <dbReference type="PROSITE" id="PS50097"/>
    </source>
</evidence>
<proteinExistence type="predicted"/>
<dbReference type="SMART" id="SM00225">
    <property type="entry name" value="BTB"/>
    <property type="match status" value="1"/>
</dbReference>
<evidence type="ECO:0000313" key="4">
    <source>
        <dbReference type="RefSeq" id="XP_025019077.1"/>
    </source>
</evidence>
<dbReference type="InterPro" id="IPR011333">
    <property type="entry name" value="SKP1/BTB/POZ_sf"/>
</dbReference>
<dbReference type="AlphaFoldDB" id="A0A9F5IHK2"/>
<dbReference type="InterPro" id="IPR042915">
    <property type="entry name" value="BTBD18"/>
</dbReference>
<evidence type="ECO:0000256" key="1">
    <source>
        <dbReference type="SAM" id="MobiDB-lite"/>
    </source>
</evidence>
<dbReference type="Gene3D" id="3.30.710.10">
    <property type="entry name" value="Potassium Channel Kv1.1, Chain A"/>
    <property type="match status" value="1"/>
</dbReference>
<dbReference type="CDD" id="cd18293">
    <property type="entry name" value="BTB_POZ_BTBD18"/>
    <property type="match status" value="1"/>
</dbReference>
<feature type="compositionally biased region" description="Basic and acidic residues" evidence="1">
    <location>
        <begin position="259"/>
        <end position="272"/>
    </location>
</feature>
<feature type="region of interest" description="Disordered" evidence="1">
    <location>
        <begin position="249"/>
        <end position="294"/>
    </location>
</feature>
<sequence length="718" mass="77749">MMKEGSATMSSSAANPKILYRNSRLLRMVFLQLHRQQRADLFCDVVLQAEGEAVPAHCCILSACSPFFTEQLEREMPPKGHKVVLEIRGLKIGTLRKLIDFLYTSEMEVSREEAQDILAAARQLQVSELDSLQLEGGKLVKKTLGRRLNRNCLQLASPVSMSEASLIHSPSGGSLTSWVAAGKQAISSSDFIPCSKEISSHNSTDQKDVKKQKLTAALLGRDKQVPKGQTITADPLKMKVKKRPSGTVRTIVGSNENGGLHRKETEAGETHARASLQDSKKIKLSRPKLSAPPLSVPCATKDHCTVTSSKSSRSVRRLWRQKCPGKDEARREDSNHFCGFWSPPLLPKSTKGRKRSSSEPVSSSNRPQEVGQIGRVKLRKIINGSCWEVVQESPAVQPTMVANAVCTLKDEGSQSQPKHPKPEMADVQQLAWSAKLLPTTFEAAPAPERSVVELHETKVALDEGDGAAGNHYDMNVFMLDHLAKGEQYDSLASAGELEQMLDLLLADEDATGGIQSTTITQGLCVSPHANENALGSFGIEEKEKRCAVGPQLDKIKLSLQQEAPELKITKRAGDSTNGGPLLDPVLSYLPEPNGDCLSLCMSASPPLGGWAAAQCQLSESTNGTAKFAAPLPVTWTGDEDQGLLTYDVGISDAEMQSLTEAVLSNPGQHNLGCKLPSFLASLEEENVDVGGVEELFLNIECVRPDPSPVSETEVDVLS</sequence>
<dbReference type="OMA" id="GFWSPPL"/>